<reference evidence="2 3" key="1">
    <citation type="journal article" date="2011" name="PLoS Genet.">
        <title>Comparative genomic analysis of human fungal pathogens causing paracoccidioidomycosis.</title>
        <authorList>
            <person name="Desjardins C.A."/>
            <person name="Champion M.D."/>
            <person name="Holder J.W."/>
            <person name="Muszewska A."/>
            <person name="Goldberg J."/>
            <person name="Bailao A.M."/>
            <person name="Brigido M.M."/>
            <person name="Ferreira M.E."/>
            <person name="Garcia A.M."/>
            <person name="Grynberg M."/>
            <person name="Gujja S."/>
            <person name="Heiman D.I."/>
            <person name="Henn M.R."/>
            <person name="Kodira C.D."/>
            <person name="Leon-Narvaez H."/>
            <person name="Longo L.V."/>
            <person name="Ma L.J."/>
            <person name="Malavazi I."/>
            <person name="Matsuo A.L."/>
            <person name="Morais F.V."/>
            <person name="Pereira M."/>
            <person name="Rodriguez-Brito S."/>
            <person name="Sakthikumar S."/>
            <person name="Salem-Izacc S.M."/>
            <person name="Sykes S.M."/>
            <person name="Teixeira M.M."/>
            <person name="Vallejo M.C."/>
            <person name="Walter M.E."/>
            <person name="Yandava C."/>
            <person name="Young S."/>
            <person name="Zeng Q."/>
            <person name="Zucker J."/>
            <person name="Felipe M.S."/>
            <person name="Goldman G.H."/>
            <person name="Haas B.J."/>
            <person name="McEwen J.G."/>
            <person name="Nino-Vega G."/>
            <person name="Puccia R."/>
            <person name="San-Blas G."/>
            <person name="Soares C.M."/>
            <person name="Birren B.W."/>
            <person name="Cuomo C.A."/>
        </authorList>
    </citation>
    <scope>NUCLEOTIDE SEQUENCE [LARGE SCALE GENOMIC DNA]</scope>
    <source>
        <strain evidence="2 3">Pb18</strain>
    </source>
</reference>
<feature type="region of interest" description="Disordered" evidence="1">
    <location>
        <begin position="44"/>
        <end position="69"/>
    </location>
</feature>
<evidence type="ECO:0000256" key="1">
    <source>
        <dbReference type="SAM" id="MobiDB-lite"/>
    </source>
</evidence>
<evidence type="ECO:0000313" key="2">
    <source>
        <dbReference type="EMBL" id="EEH46220.1"/>
    </source>
</evidence>
<dbReference type="VEuPathDB" id="FungiDB:PADG_02370"/>
<feature type="region of interest" description="Disordered" evidence="1">
    <location>
        <begin position="112"/>
        <end position="145"/>
    </location>
</feature>
<evidence type="ECO:0000313" key="3">
    <source>
        <dbReference type="Proteomes" id="UP000001628"/>
    </source>
</evidence>
<feature type="compositionally biased region" description="Polar residues" evidence="1">
    <location>
        <begin position="59"/>
        <end position="69"/>
    </location>
</feature>
<dbReference type="RefSeq" id="XP_010757784.1">
    <property type="nucleotide sequence ID" value="XM_010759482.1"/>
</dbReference>
<dbReference type="EMBL" id="KN275958">
    <property type="protein sequence ID" value="EEH46220.1"/>
    <property type="molecule type" value="Genomic_DNA"/>
</dbReference>
<gene>
    <name evidence="2" type="ORF">PADG_02370</name>
</gene>
<dbReference type="KEGG" id="pbn:PADG_02370"/>
<protein>
    <recommendedName>
        <fullName evidence="4">Life-span regulatory factor domain-containing protein</fullName>
    </recommendedName>
</protein>
<dbReference type="InterPro" id="IPR024368">
    <property type="entry name" value="Ecl1/2/3"/>
</dbReference>
<dbReference type="Proteomes" id="UP000001628">
    <property type="component" value="Unassembled WGS sequence"/>
</dbReference>
<feature type="compositionally biased region" description="Low complexity" evidence="1">
    <location>
        <begin position="119"/>
        <end position="143"/>
    </location>
</feature>
<dbReference type="eggNOG" id="ENOG502S7ZU">
    <property type="taxonomic scope" value="Eukaryota"/>
</dbReference>
<name>C1G2K4_PARBD</name>
<evidence type="ECO:0008006" key="4">
    <source>
        <dbReference type="Google" id="ProtNLM"/>
    </source>
</evidence>
<proteinExistence type="predicted"/>
<dbReference type="OMA" id="CLVCDRQ"/>
<dbReference type="Pfam" id="PF12855">
    <property type="entry name" value="Ecl1"/>
    <property type="match status" value="1"/>
</dbReference>
<dbReference type="HOGENOM" id="CLU_099513_2_0_1"/>
<dbReference type="AlphaFoldDB" id="C1G2K4"/>
<keyword evidence="3" id="KW-1185">Reference proteome</keyword>
<dbReference type="GeneID" id="22581862"/>
<accession>C1G2K4</accession>
<dbReference type="InParanoid" id="C1G2K4"/>
<organism evidence="2 3">
    <name type="scientific">Paracoccidioides brasiliensis (strain Pb18)</name>
    <dbReference type="NCBI Taxonomy" id="502780"/>
    <lineage>
        <taxon>Eukaryota</taxon>
        <taxon>Fungi</taxon>
        <taxon>Dikarya</taxon>
        <taxon>Ascomycota</taxon>
        <taxon>Pezizomycotina</taxon>
        <taxon>Eurotiomycetes</taxon>
        <taxon>Eurotiomycetidae</taxon>
        <taxon>Onygenales</taxon>
        <taxon>Ajellomycetaceae</taxon>
        <taxon>Paracoccidioides</taxon>
    </lineage>
</organism>
<sequence>METPWSLDFCLVCDRQTLGGAYCSQACRLAEMDGTAAAAAASASASASDSEPSSSAMSTITTTHRNPWASQNTETGAALLHFGSTIDIGGFKFPGSSAANYQIPSSTTLEFQAASRPGLTPSSSQTSLSSLQSVSSTTSTPLSGQAKSELQAYFGSFDKVRDWKRRRTSS</sequence>
<feature type="compositionally biased region" description="Low complexity" evidence="1">
    <location>
        <begin position="44"/>
        <end position="58"/>
    </location>
</feature>
<dbReference type="OrthoDB" id="2563506at2759"/>